<name>A0A1Y1YAC5_9FUNG</name>
<evidence type="ECO:0000313" key="2">
    <source>
        <dbReference type="EMBL" id="ORX94960.1"/>
    </source>
</evidence>
<accession>A0A1Y1YAC5</accession>
<sequence>MNKLLQIMADVGKQLISCWNFGCGVGCVCCCFRIAGGVGSTLLSGFCCSPILPPPYSAQRSESPFLPGSSVPSPVCGTESSTNNPADRPPAATWPFPSLGRPRPLTPGSSAGRIFGCSMKRSASGIISAGRGS</sequence>
<protein>
    <submittedName>
        <fullName evidence="2">Uncharacterized protein</fullName>
    </submittedName>
</protein>
<organism evidence="2 3">
    <name type="scientific">Basidiobolus meristosporus CBS 931.73</name>
    <dbReference type="NCBI Taxonomy" id="1314790"/>
    <lineage>
        <taxon>Eukaryota</taxon>
        <taxon>Fungi</taxon>
        <taxon>Fungi incertae sedis</taxon>
        <taxon>Zoopagomycota</taxon>
        <taxon>Entomophthoromycotina</taxon>
        <taxon>Basidiobolomycetes</taxon>
        <taxon>Basidiobolales</taxon>
        <taxon>Basidiobolaceae</taxon>
        <taxon>Basidiobolus</taxon>
    </lineage>
</organism>
<dbReference type="AlphaFoldDB" id="A0A1Y1YAC5"/>
<keyword evidence="3" id="KW-1185">Reference proteome</keyword>
<gene>
    <name evidence="2" type="ORF">K493DRAFT_27708</name>
</gene>
<dbReference type="InParanoid" id="A0A1Y1YAC5"/>
<feature type="region of interest" description="Disordered" evidence="1">
    <location>
        <begin position="59"/>
        <end position="113"/>
    </location>
</feature>
<reference evidence="2 3" key="1">
    <citation type="submission" date="2016-07" db="EMBL/GenBank/DDBJ databases">
        <title>Pervasive Adenine N6-methylation of Active Genes in Fungi.</title>
        <authorList>
            <consortium name="DOE Joint Genome Institute"/>
            <person name="Mondo S.J."/>
            <person name="Dannebaum R.O."/>
            <person name="Kuo R.C."/>
            <person name="Labutti K."/>
            <person name="Haridas S."/>
            <person name="Kuo A."/>
            <person name="Salamov A."/>
            <person name="Ahrendt S.R."/>
            <person name="Lipzen A."/>
            <person name="Sullivan W."/>
            <person name="Andreopoulos W.B."/>
            <person name="Clum A."/>
            <person name="Lindquist E."/>
            <person name="Daum C."/>
            <person name="Ramamoorthy G.K."/>
            <person name="Gryganskyi A."/>
            <person name="Culley D."/>
            <person name="Magnuson J.K."/>
            <person name="James T.Y."/>
            <person name="O'Malley M.A."/>
            <person name="Stajich J.E."/>
            <person name="Spatafora J.W."/>
            <person name="Visel A."/>
            <person name="Grigoriev I.V."/>
        </authorList>
    </citation>
    <scope>NUCLEOTIDE SEQUENCE [LARGE SCALE GENOMIC DNA]</scope>
    <source>
        <strain evidence="2 3">CBS 931.73</strain>
    </source>
</reference>
<evidence type="ECO:0000313" key="3">
    <source>
        <dbReference type="Proteomes" id="UP000193498"/>
    </source>
</evidence>
<dbReference type="EMBL" id="MCFE01000191">
    <property type="protein sequence ID" value="ORX94960.1"/>
    <property type="molecule type" value="Genomic_DNA"/>
</dbReference>
<evidence type="ECO:0000256" key="1">
    <source>
        <dbReference type="SAM" id="MobiDB-lite"/>
    </source>
</evidence>
<comment type="caution">
    <text evidence="2">The sequence shown here is derived from an EMBL/GenBank/DDBJ whole genome shotgun (WGS) entry which is preliminary data.</text>
</comment>
<dbReference type="Proteomes" id="UP000193498">
    <property type="component" value="Unassembled WGS sequence"/>
</dbReference>
<proteinExistence type="predicted"/>